<dbReference type="Pfam" id="PF00849">
    <property type="entry name" value="PseudoU_synth_2"/>
    <property type="match status" value="1"/>
</dbReference>
<protein>
    <recommendedName>
        <fullName evidence="5">Pseudouridine synthase</fullName>
        <ecNumber evidence="5">5.4.99.-</ecNumber>
    </recommendedName>
</protein>
<dbReference type="SUPFAM" id="SSF55174">
    <property type="entry name" value="Alpha-L RNA-binding motif"/>
    <property type="match status" value="1"/>
</dbReference>
<dbReference type="PANTHER" id="PTHR21600:SF44">
    <property type="entry name" value="RIBOSOMAL LARGE SUBUNIT PSEUDOURIDINE SYNTHASE D"/>
    <property type="match status" value="1"/>
</dbReference>
<dbReference type="InterPro" id="IPR006225">
    <property type="entry name" value="PsdUridine_synth_RluC/D"/>
</dbReference>
<comment type="function">
    <text evidence="5">Responsible for synthesis of pseudouridine from uracil.</text>
</comment>
<dbReference type="EC" id="5.4.99.-" evidence="5"/>
<dbReference type="InterPro" id="IPR006224">
    <property type="entry name" value="PsdUridine_synth_RluA-like_CS"/>
</dbReference>
<dbReference type="CDD" id="cd02869">
    <property type="entry name" value="PseudoU_synth_RluA_like"/>
    <property type="match status" value="1"/>
</dbReference>
<evidence type="ECO:0000256" key="2">
    <source>
        <dbReference type="ARBA" id="ARBA00023235"/>
    </source>
</evidence>
<comment type="catalytic activity">
    <reaction evidence="5">
        <text>a uridine in RNA = a pseudouridine in RNA</text>
        <dbReference type="Rhea" id="RHEA:48348"/>
        <dbReference type="Rhea" id="RHEA-COMP:12068"/>
        <dbReference type="Rhea" id="RHEA-COMP:12069"/>
        <dbReference type="ChEBI" id="CHEBI:65314"/>
        <dbReference type="ChEBI" id="CHEBI:65315"/>
    </reaction>
</comment>
<dbReference type="NCBIfam" id="TIGR00005">
    <property type="entry name" value="rluA_subfam"/>
    <property type="match status" value="1"/>
</dbReference>
<sequence>MIKLIVPDNLAAKRLDVALATILPGHSRAQAQKLIKQGFVSLNDRKAAASCRLRAGDLLVYSLAGTEAEKINHPAPDLPVLDATADYIIINKPAGLVMHGPEAHGAATAADILKKKFPEIARVGDDPARPGIVHRLDKEVSGLVVVARRAEIFDYLKKQFQERQVRKEYLGLVHGNIAKDEGEISFPLARARTRGKIAARPESGQSQTAANRPARTSFTVEKKYYHYTLLKIIIRTGRTHQIRAHLAAFGHPLLGDDLYGTARTRRLNKKIGLSRVFLVSQRLAFQIKENDWREYQISLPPELADCLKKLKPKPDKTG</sequence>
<dbReference type="Gene3D" id="3.10.290.10">
    <property type="entry name" value="RNA-binding S4 domain"/>
    <property type="match status" value="1"/>
</dbReference>
<keyword evidence="2 5" id="KW-0413">Isomerase</keyword>
<dbReference type="PROSITE" id="PS50889">
    <property type="entry name" value="S4"/>
    <property type="match status" value="1"/>
</dbReference>
<comment type="similarity">
    <text evidence="1 5">Belongs to the pseudouridine synthase RluA family.</text>
</comment>
<name>A0A2G9ZJI3_9BACT</name>
<dbReference type="AlphaFoldDB" id="A0A2G9ZJI3"/>
<accession>A0A2G9ZJI3</accession>
<dbReference type="InterPro" id="IPR002942">
    <property type="entry name" value="S4_RNA-bd"/>
</dbReference>
<feature type="domain" description="RNA-binding S4" evidence="6">
    <location>
        <begin position="13"/>
        <end position="79"/>
    </location>
</feature>
<dbReference type="EMBL" id="PCSD01000117">
    <property type="protein sequence ID" value="PIP33337.1"/>
    <property type="molecule type" value="Genomic_DNA"/>
</dbReference>
<organism evidence="7 8">
    <name type="scientific">Candidatus Falkowbacteria bacterium CG23_combo_of_CG06-09_8_20_14_all_49_15</name>
    <dbReference type="NCBI Taxonomy" id="1974572"/>
    <lineage>
        <taxon>Bacteria</taxon>
        <taxon>Candidatus Falkowiibacteriota</taxon>
    </lineage>
</organism>
<dbReference type="CDD" id="cd00165">
    <property type="entry name" value="S4"/>
    <property type="match status" value="1"/>
</dbReference>
<evidence type="ECO:0000256" key="4">
    <source>
        <dbReference type="PROSITE-ProRule" id="PRU00182"/>
    </source>
</evidence>
<gene>
    <name evidence="7" type="ORF">COX22_04925</name>
</gene>
<dbReference type="InterPro" id="IPR006145">
    <property type="entry name" value="PsdUridine_synth_RsuA/RluA"/>
</dbReference>
<evidence type="ECO:0000313" key="8">
    <source>
        <dbReference type="Proteomes" id="UP000230729"/>
    </source>
</evidence>
<dbReference type="InterPro" id="IPR020103">
    <property type="entry name" value="PsdUridine_synth_cat_dom_sf"/>
</dbReference>
<evidence type="ECO:0000259" key="6">
    <source>
        <dbReference type="SMART" id="SM00363"/>
    </source>
</evidence>
<dbReference type="Proteomes" id="UP000230729">
    <property type="component" value="Unassembled WGS sequence"/>
</dbReference>
<dbReference type="SMART" id="SM00363">
    <property type="entry name" value="S4"/>
    <property type="match status" value="1"/>
</dbReference>
<dbReference type="Pfam" id="PF01479">
    <property type="entry name" value="S4"/>
    <property type="match status" value="1"/>
</dbReference>
<dbReference type="GO" id="GO:0120159">
    <property type="term" value="F:rRNA pseudouridine synthase activity"/>
    <property type="evidence" value="ECO:0007669"/>
    <property type="project" value="UniProtKB-ARBA"/>
</dbReference>
<dbReference type="SUPFAM" id="SSF55120">
    <property type="entry name" value="Pseudouridine synthase"/>
    <property type="match status" value="1"/>
</dbReference>
<evidence type="ECO:0000256" key="1">
    <source>
        <dbReference type="ARBA" id="ARBA00010876"/>
    </source>
</evidence>
<reference evidence="7 8" key="1">
    <citation type="submission" date="2017-09" db="EMBL/GenBank/DDBJ databases">
        <title>Depth-based differentiation of microbial function through sediment-hosted aquifers and enrichment of novel symbionts in the deep terrestrial subsurface.</title>
        <authorList>
            <person name="Probst A.J."/>
            <person name="Ladd B."/>
            <person name="Jarett J.K."/>
            <person name="Geller-Mcgrath D.E."/>
            <person name="Sieber C.M."/>
            <person name="Emerson J.B."/>
            <person name="Anantharaman K."/>
            <person name="Thomas B.C."/>
            <person name="Malmstrom R."/>
            <person name="Stieglmeier M."/>
            <person name="Klingl A."/>
            <person name="Woyke T."/>
            <person name="Ryan C.M."/>
            <person name="Banfield J.F."/>
        </authorList>
    </citation>
    <scope>NUCLEOTIDE SEQUENCE [LARGE SCALE GENOMIC DNA]</scope>
    <source>
        <strain evidence="7">CG23_combo_of_CG06-09_8_20_14_all_49_15</strain>
    </source>
</reference>
<proteinExistence type="inferred from homology"/>
<keyword evidence="4" id="KW-0694">RNA-binding</keyword>
<dbReference type="Gene3D" id="3.30.2350.10">
    <property type="entry name" value="Pseudouridine synthase"/>
    <property type="match status" value="1"/>
</dbReference>
<evidence type="ECO:0000256" key="5">
    <source>
        <dbReference type="RuleBase" id="RU362028"/>
    </source>
</evidence>
<evidence type="ECO:0000256" key="3">
    <source>
        <dbReference type="PIRSR" id="PIRSR606225-1"/>
    </source>
</evidence>
<dbReference type="InterPro" id="IPR036986">
    <property type="entry name" value="S4_RNA-bd_sf"/>
</dbReference>
<dbReference type="PANTHER" id="PTHR21600">
    <property type="entry name" value="MITOCHONDRIAL RNA PSEUDOURIDINE SYNTHASE"/>
    <property type="match status" value="1"/>
</dbReference>
<comment type="caution">
    <text evidence="7">The sequence shown here is derived from an EMBL/GenBank/DDBJ whole genome shotgun (WGS) entry which is preliminary data.</text>
</comment>
<evidence type="ECO:0000313" key="7">
    <source>
        <dbReference type="EMBL" id="PIP33337.1"/>
    </source>
</evidence>
<dbReference type="GO" id="GO:0003723">
    <property type="term" value="F:RNA binding"/>
    <property type="evidence" value="ECO:0007669"/>
    <property type="project" value="UniProtKB-KW"/>
</dbReference>
<feature type="active site" evidence="3">
    <location>
        <position position="137"/>
    </location>
</feature>
<dbReference type="GO" id="GO:0000455">
    <property type="term" value="P:enzyme-directed rRNA pseudouridine synthesis"/>
    <property type="evidence" value="ECO:0007669"/>
    <property type="project" value="UniProtKB-ARBA"/>
</dbReference>
<dbReference type="PROSITE" id="PS01129">
    <property type="entry name" value="PSI_RLU"/>
    <property type="match status" value="1"/>
</dbReference>
<dbReference type="InterPro" id="IPR050188">
    <property type="entry name" value="RluA_PseudoU_synthase"/>
</dbReference>